<dbReference type="EMBL" id="FOXM01000017">
    <property type="protein sequence ID" value="SFQ34942.1"/>
    <property type="molecule type" value="Genomic_DNA"/>
</dbReference>
<accession>A0A1I5XSK6</accession>
<dbReference type="InterPro" id="IPR011051">
    <property type="entry name" value="RmlC_Cupin_sf"/>
</dbReference>
<dbReference type="Gene3D" id="2.60.120.10">
    <property type="entry name" value="Jelly Rolls"/>
    <property type="match status" value="1"/>
</dbReference>
<feature type="domain" description="ChrR-like cupin" evidence="1">
    <location>
        <begin position="118"/>
        <end position="217"/>
    </location>
</feature>
<protein>
    <submittedName>
        <fullName evidence="2">Anti-sigma factor ChrR, cupin superfamily</fullName>
    </submittedName>
</protein>
<evidence type="ECO:0000313" key="2">
    <source>
        <dbReference type="EMBL" id="SFQ34942.1"/>
    </source>
</evidence>
<dbReference type="Pfam" id="PF12973">
    <property type="entry name" value="Cupin_7"/>
    <property type="match status" value="2"/>
</dbReference>
<feature type="domain" description="ChrR-like cupin" evidence="1">
    <location>
        <begin position="9"/>
        <end position="112"/>
    </location>
</feature>
<sequence>MNLNADFEQRVVLHTATARWQDSPQPGVQRIPLDRVGDEVARATSLVRFIPGSSFPEHVHGGGEEILVLDGVFSDESGDYPAGSYLRNPPGSRHTPGSAEGCTLLVKLWQFAPDDHTELRLDTRRLPWHSAGEVEGLALLSLHEHGSEQVALLRLQPGTRCQAQSFPGGEELFVLEGGLSDEAGDYPAGTWLRNPRGSRYRRHSAEGALLYVKTGHIGAPTCWDAAGDGARPAGRLRPACPQQG</sequence>
<dbReference type="OrthoDB" id="9801227at2"/>
<evidence type="ECO:0000313" key="3">
    <source>
        <dbReference type="Proteomes" id="UP000243084"/>
    </source>
</evidence>
<dbReference type="AlphaFoldDB" id="A0A1I5XSK6"/>
<proteinExistence type="predicted"/>
<dbReference type="SUPFAM" id="SSF51182">
    <property type="entry name" value="RmlC-like cupins"/>
    <property type="match status" value="2"/>
</dbReference>
<keyword evidence="3" id="KW-1185">Reference proteome</keyword>
<evidence type="ECO:0000259" key="1">
    <source>
        <dbReference type="Pfam" id="PF12973"/>
    </source>
</evidence>
<name>A0A1I5XSK6_9GAMM</name>
<gene>
    <name evidence="2" type="ORF">SAMN05216229_11783</name>
</gene>
<dbReference type="InterPro" id="IPR014710">
    <property type="entry name" value="RmlC-like_jellyroll"/>
</dbReference>
<organism evidence="2 3">
    <name type="scientific">Geopseudomonas sagittaria</name>
    <dbReference type="NCBI Taxonomy" id="1135990"/>
    <lineage>
        <taxon>Bacteria</taxon>
        <taxon>Pseudomonadati</taxon>
        <taxon>Pseudomonadota</taxon>
        <taxon>Gammaproteobacteria</taxon>
        <taxon>Pseudomonadales</taxon>
        <taxon>Pseudomonadaceae</taxon>
        <taxon>Geopseudomonas</taxon>
    </lineage>
</organism>
<reference evidence="3" key="1">
    <citation type="submission" date="2016-10" db="EMBL/GenBank/DDBJ databases">
        <authorList>
            <person name="Varghese N."/>
            <person name="Submissions S."/>
        </authorList>
    </citation>
    <scope>NUCLEOTIDE SEQUENCE [LARGE SCALE GENOMIC DNA]</scope>
    <source>
        <strain evidence="3">JCM 18195</strain>
    </source>
</reference>
<dbReference type="RefSeq" id="WP_092434105.1">
    <property type="nucleotide sequence ID" value="NZ_FOXM01000017.1"/>
</dbReference>
<dbReference type="InterPro" id="IPR025979">
    <property type="entry name" value="ChrR-like_cupin_dom"/>
</dbReference>
<dbReference type="CDD" id="cd20303">
    <property type="entry name" value="cupin_ChrR_1"/>
    <property type="match status" value="2"/>
</dbReference>
<dbReference type="Proteomes" id="UP000243084">
    <property type="component" value="Unassembled WGS sequence"/>
</dbReference>